<organism evidence="2 3">
    <name type="scientific">Pseudomonas syringae pv. actinidiae ICMP 19096</name>
    <dbReference type="NCBI Taxonomy" id="1194405"/>
    <lineage>
        <taxon>Bacteria</taxon>
        <taxon>Pseudomonadati</taxon>
        <taxon>Pseudomonadota</taxon>
        <taxon>Gammaproteobacteria</taxon>
        <taxon>Pseudomonadales</taxon>
        <taxon>Pseudomonadaceae</taxon>
        <taxon>Pseudomonas</taxon>
        <taxon>Pseudomonas syringae</taxon>
    </lineage>
</organism>
<protein>
    <submittedName>
        <fullName evidence="2">LysR family transcriptional regulator</fullName>
    </submittedName>
</protein>
<dbReference type="InterPro" id="IPR005119">
    <property type="entry name" value="LysR_subst-bd"/>
</dbReference>
<dbReference type="Gene3D" id="3.40.190.290">
    <property type="match status" value="1"/>
</dbReference>
<reference evidence="2 3" key="1">
    <citation type="journal article" date="2013" name="PLoS Pathog.">
        <title>Genomic analysis of the Kiwifruit pathogen Pseudomonas syringae pv. actinidiae provides insight into the origins of an emergent plant disease.</title>
        <authorList>
            <person name="McCann H.C."/>
            <person name="Rikkerink E.H."/>
            <person name="Bertels F."/>
            <person name="Fiers M."/>
            <person name="Lu A."/>
            <person name="Rees-George J."/>
            <person name="Andersen M.T."/>
            <person name="Gleave A.P."/>
            <person name="Haubold B."/>
            <person name="Wohlers M.W."/>
            <person name="Guttman D.S."/>
            <person name="Wang P.W."/>
            <person name="Straub C."/>
            <person name="Vanneste J.L."/>
            <person name="Rainey P.B."/>
            <person name="Templeton M.D."/>
        </authorList>
    </citation>
    <scope>NUCLEOTIDE SEQUENCE [LARGE SCALE GENOMIC DNA]</scope>
    <source>
        <strain evidence="2 3">ICMP 19096</strain>
    </source>
</reference>
<feature type="domain" description="LysR substrate-binding" evidence="1">
    <location>
        <begin position="2"/>
        <end position="123"/>
    </location>
</feature>
<accession>A0A656JLA4</accession>
<dbReference type="Proteomes" id="UP000018849">
    <property type="component" value="Unassembled WGS sequence"/>
</dbReference>
<evidence type="ECO:0000313" key="3">
    <source>
        <dbReference type="Proteomes" id="UP000018849"/>
    </source>
</evidence>
<sequence length="141" mass="16290">RLYATQEYLDNHAPIQRKADLSDHVFISYVDDLAFSSELLYLSNLLPNAQAQLRSTSVIAQYTAALQGRALAILPCFLAAQDPRLLPVLAEEVNITRQFWMYCREDLRKLKRITLLWDYIREVTELNKGFLLGENRAARFV</sequence>
<dbReference type="SUPFAM" id="SSF53850">
    <property type="entry name" value="Periplasmic binding protein-like II"/>
    <property type="match status" value="1"/>
</dbReference>
<name>A0A656JLA4_PSESF</name>
<feature type="non-terminal residue" evidence="2">
    <location>
        <position position="1"/>
    </location>
</feature>
<proteinExistence type="predicted"/>
<dbReference type="Pfam" id="PF03466">
    <property type="entry name" value="LysR_substrate"/>
    <property type="match status" value="1"/>
</dbReference>
<dbReference type="AlphaFoldDB" id="A0A656JLA4"/>
<evidence type="ECO:0000313" key="2">
    <source>
        <dbReference type="EMBL" id="EPN35101.1"/>
    </source>
</evidence>
<gene>
    <name evidence="2" type="ORF">A245_42050</name>
</gene>
<evidence type="ECO:0000259" key="1">
    <source>
        <dbReference type="Pfam" id="PF03466"/>
    </source>
</evidence>
<dbReference type="EMBL" id="AOKF01003551">
    <property type="protein sequence ID" value="EPN35101.1"/>
    <property type="molecule type" value="Genomic_DNA"/>
</dbReference>
<comment type="caution">
    <text evidence="2">The sequence shown here is derived from an EMBL/GenBank/DDBJ whole genome shotgun (WGS) entry which is preliminary data.</text>
</comment>